<dbReference type="GO" id="GO:0005886">
    <property type="term" value="C:plasma membrane"/>
    <property type="evidence" value="ECO:0007669"/>
    <property type="project" value="UniProtKB-SubCell"/>
</dbReference>
<dbReference type="SMART" id="SM01234">
    <property type="entry name" value="Haemolytic"/>
    <property type="match status" value="1"/>
</dbReference>
<dbReference type="Pfam" id="PF01809">
    <property type="entry name" value="YidD"/>
    <property type="match status" value="1"/>
</dbReference>
<sequence length="80" mass="9158">MIKRLLLAFVRIYQVAVSPFLGANCRFYPSCSAYTFQAIDKYGPWHGTLMGIKRLLKCHPFHPGGYDPVPERPDHPMECC</sequence>
<comment type="subcellular location">
    <subcellularLocation>
        <location evidence="1">Cell membrane</location>
        <topology evidence="1">Peripheral membrane protein</topology>
        <orientation evidence="1">Cytoplasmic side</orientation>
    </subcellularLocation>
</comment>
<keyword evidence="1" id="KW-0472">Membrane</keyword>
<keyword evidence="1" id="KW-1003">Cell membrane</keyword>
<proteinExistence type="inferred from homology"/>
<accession>A0A1M4YU19</accession>
<organism evidence="2 3">
    <name type="scientific">Desulfacinum infernum DSM 9756</name>
    <dbReference type="NCBI Taxonomy" id="1121391"/>
    <lineage>
        <taxon>Bacteria</taxon>
        <taxon>Pseudomonadati</taxon>
        <taxon>Thermodesulfobacteriota</taxon>
        <taxon>Syntrophobacteria</taxon>
        <taxon>Syntrophobacterales</taxon>
        <taxon>Syntrophobacteraceae</taxon>
        <taxon>Desulfacinum</taxon>
    </lineage>
</organism>
<name>A0A1M4YU19_9BACT</name>
<protein>
    <recommendedName>
        <fullName evidence="1">Putative membrane protein insertion efficiency factor</fullName>
    </recommendedName>
</protein>
<dbReference type="AlphaFoldDB" id="A0A1M4YU19"/>
<dbReference type="Proteomes" id="UP000184076">
    <property type="component" value="Unassembled WGS sequence"/>
</dbReference>
<evidence type="ECO:0000313" key="3">
    <source>
        <dbReference type="Proteomes" id="UP000184076"/>
    </source>
</evidence>
<keyword evidence="3" id="KW-1185">Reference proteome</keyword>
<comment type="function">
    <text evidence="1">Could be involved in insertion of integral membrane proteins into the membrane.</text>
</comment>
<comment type="similarity">
    <text evidence="1">Belongs to the UPF0161 family.</text>
</comment>
<evidence type="ECO:0000256" key="1">
    <source>
        <dbReference type="HAMAP-Rule" id="MF_00386"/>
    </source>
</evidence>
<dbReference type="PANTHER" id="PTHR33383">
    <property type="entry name" value="MEMBRANE PROTEIN INSERTION EFFICIENCY FACTOR-RELATED"/>
    <property type="match status" value="1"/>
</dbReference>
<dbReference type="STRING" id="1121391.SAMN02745206_01310"/>
<gene>
    <name evidence="2" type="ORF">SAMN02745206_01310</name>
</gene>
<dbReference type="EMBL" id="FQVB01000011">
    <property type="protein sequence ID" value="SHF09329.1"/>
    <property type="molecule type" value="Genomic_DNA"/>
</dbReference>
<dbReference type="PANTHER" id="PTHR33383:SF1">
    <property type="entry name" value="MEMBRANE PROTEIN INSERTION EFFICIENCY FACTOR-RELATED"/>
    <property type="match status" value="1"/>
</dbReference>
<reference evidence="3" key="1">
    <citation type="submission" date="2016-11" db="EMBL/GenBank/DDBJ databases">
        <authorList>
            <person name="Varghese N."/>
            <person name="Submissions S."/>
        </authorList>
    </citation>
    <scope>NUCLEOTIDE SEQUENCE [LARGE SCALE GENOMIC DNA]</scope>
    <source>
        <strain evidence="3">DSM 9756</strain>
    </source>
</reference>
<evidence type="ECO:0000313" key="2">
    <source>
        <dbReference type="EMBL" id="SHF09329.1"/>
    </source>
</evidence>
<dbReference type="InterPro" id="IPR002696">
    <property type="entry name" value="Membr_insert_effic_factor_YidD"/>
</dbReference>
<dbReference type="NCBIfam" id="TIGR00278">
    <property type="entry name" value="membrane protein insertion efficiency factor YidD"/>
    <property type="match status" value="1"/>
</dbReference>
<dbReference type="HAMAP" id="MF_00386">
    <property type="entry name" value="UPF0161_YidD"/>
    <property type="match status" value="1"/>
</dbReference>